<dbReference type="AlphaFoldDB" id="Q3U1H4"/>
<dbReference type="Bgee" id="ENSMUSG00000074151">
    <property type="expression patterns" value="Expressed in mesenteric lymph node and 87 other cell types or tissues"/>
</dbReference>
<evidence type="ECO:0000313" key="3">
    <source>
        <dbReference type="MGI" id="MGI:3612191"/>
    </source>
</evidence>
<gene>
    <name evidence="3" type="primary">Nlrc5</name>
    <name evidence="3" type="synonym">AI451557</name>
</gene>
<organism evidence="2">
    <name type="scientific">Mus musculus</name>
    <name type="common">Mouse</name>
    <dbReference type="NCBI Taxonomy" id="10090"/>
    <lineage>
        <taxon>Eukaryota</taxon>
        <taxon>Metazoa</taxon>
        <taxon>Chordata</taxon>
        <taxon>Craniata</taxon>
        <taxon>Vertebrata</taxon>
        <taxon>Euteleostomi</taxon>
        <taxon>Mammalia</taxon>
        <taxon>Eutheria</taxon>
        <taxon>Euarchontoglires</taxon>
        <taxon>Glires</taxon>
        <taxon>Rodentia</taxon>
        <taxon>Myomorpha</taxon>
        <taxon>Muroidea</taxon>
        <taxon>Muridae</taxon>
        <taxon>Murinae</taxon>
        <taxon>Mus</taxon>
        <taxon>Mus</taxon>
    </lineage>
</organism>
<protein>
    <submittedName>
        <fullName evidence="2">Uncharacterized protein</fullName>
    </submittedName>
</protein>
<sequence length="138" mass="15395">MEKEHPLPCLQPRLPLFPSCPATVHCKAWSGTGSQHVEPNSWLKGWSRDPASQSFASGTTPFLTMWPRVCRARNPGWTSPSLTSRLFEEPNGLLKTYESSPVTATSPTRRGGSEEPLLVPSILRMPQEERTHFSCHDP</sequence>
<reference evidence="2" key="1">
    <citation type="journal article" date="1999" name="Methods Enzymol.">
        <title>High-efficiency full-length cDNA cloning.</title>
        <authorList>
            <person name="Carninci P."/>
            <person name="Hayashizaki Y."/>
        </authorList>
    </citation>
    <scope>NUCLEOTIDE SEQUENCE</scope>
    <source>
        <strain evidence="2">NOD</strain>
        <tissue evidence="2">Activated spleen</tissue>
    </source>
</reference>
<reference evidence="2" key="8">
    <citation type="journal article" date="2005" name="Science">
        <title>Antisense Transcription in the Mammalian Transcriptome.</title>
        <authorList>
            <consortium name="RIKEN Genome Exploration Research Group and Genome Science Group (Genome Network Project Core Group) and the FANTOM Consortium"/>
        </authorList>
    </citation>
    <scope>NUCLEOTIDE SEQUENCE</scope>
    <source>
        <strain evidence="2">NOD</strain>
        <tissue evidence="2">Activated spleen</tissue>
    </source>
</reference>
<reference evidence="2" key="6">
    <citation type="submission" date="2004-03" db="EMBL/GenBank/DDBJ databases">
        <authorList>
            <person name="Arakawa T."/>
            <person name="Carninci P."/>
            <person name="Fukuda S."/>
            <person name="Hashizume W."/>
            <person name="Hayashida K."/>
            <person name="Hori F."/>
            <person name="Iida J."/>
            <person name="Imamura K."/>
            <person name="Imotani K."/>
            <person name="Itoh M."/>
            <person name="Kanagawa S."/>
            <person name="Kawai J."/>
            <person name="Kojima M."/>
            <person name="Konno H."/>
            <person name="Murata M."/>
            <person name="Nakamura M."/>
            <person name="Ninomiya N."/>
            <person name="Nishiyori H."/>
            <person name="Nomura K."/>
            <person name="Ohno M."/>
            <person name="Sakazume N."/>
            <person name="Sano H."/>
            <person name="Sasaki D."/>
            <person name="Shibata K."/>
            <person name="Shiraki T."/>
            <person name="Tagami M."/>
            <person name="Tagami Y."/>
            <person name="Waki K."/>
            <person name="Watahiki A."/>
            <person name="Muramatsu M."/>
            <person name="Hayashizaki Y."/>
        </authorList>
    </citation>
    <scope>NUCLEOTIDE SEQUENCE</scope>
    <source>
        <strain evidence="2">NOD</strain>
        <tissue evidence="2">Activated spleen</tissue>
    </source>
</reference>
<proteinExistence type="evidence at transcript level"/>
<dbReference type="HOGENOM" id="CLU_1854564_0_0_1"/>
<dbReference type="EMBL" id="AK155962">
    <property type="protein sequence ID" value="BAE33524.1"/>
    <property type="molecule type" value="mRNA"/>
</dbReference>
<reference evidence="2" key="3">
    <citation type="journal article" date="2000" name="Genome Res.">
        <title>RIKEN integrated sequence analysis (RISA) system--384-format sequencing pipeline with 384 multicapillary sequencer.</title>
        <authorList>
            <person name="Shibata K."/>
            <person name="Itoh M."/>
            <person name="Aizawa K."/>
            <person name="Nagaoka S."/>
            <person name="Sasaki N."/>
            <person name="Carninci P."/>
            <person name="Konno H."/>
            <person name="Akiyama J."/>
            <person name="Nishi K."/>
            <person name="Kitsunai T."/>
            <person name="Tashiro H."/>
            <person name="Itoh M."/>
            <person name="Sumi N."/>
            <person name="Ishii Y."/>
            <person name="Nakamura S."/>
            <person name="Hazama M."/>
            <person name="Nishine T."/>
            <person name="Harada A."/>
            <person name="Yamamoto R."/>
            <person name="Matsumoto H."/>
            <person name="Sakaguchi S."/>
            <person name="Ikegami T."/>
            <person name="Kashiwagi K."/>
            <person name="Fujiwake S."/>
            <person name="Inoue K."/>
            <person name="Togawa Y."/>
            <person name="Izawa M."/>
            <person name="Ohara E."/>
            <person name="Watahiki M."/>
            <person name="Yoneda Y."/>
            <person name="Ishikawa T."/>
            <person name="Ozawa K."/>
            <person name="Tanaka T."/>
            <person name="Matsuura S."/>
            <person name="Kawai J."/>
            <person name="Okazaki Y."/>
            <person name="Muramatsu M."/>
            <person name="Inoue Y."/>
            <person name="Kira A."/>
            <person name="Hayashizaki Y."/>
        </authorList>
    </citation>
    <scope>NUCLEOTIDE SEQUENCE</scope>
    <source>
        <strain evidence="2">NOD</strain>
        <tissue evidence="2">Activated spleen</tissue>
    </source>
</reference>
<dbReference type="Antibodypedia" id="44042">
    <property type="antibodies" value="86 antibodies from 27 providers"/>
</dbReference>
<dbReference type="ExpressionAtlas" id="Q3U1H4">
    <property type="expression patterns" value="baseline and differential"/>
</dbReference>
<feature type="compositionally biased region" description="Polar residues" evidence="1">
    <location>
        <begin position="97"/>
        <end position="108"/>
    </location>
</feature>
<reference evidence="2" key="2">
    <citation type="journal article" date="2000" name="Genome Res.">
        <title>Normalization and subtraction of cap-trapper-selected cDNAs to prepare full-length cDNA libraries for rapid discovery of new genes.</title>
        <authorList>
            <person name="Carninci P."/>
            <person name="Shibata Y."/>
            <person name="Hayatsu N."/>
            <person name="Sugahara Y."/>
            <person name="Shibata K."/>
            <person name="Itoh M."/>
            <person name="Konno H."/>
            <person name="Okazaki Y."/>
            <person name="Muramatsu M."/>
            <person name="Hayashizaki Y."/>
        </authorList>
    </citation>
    <scope>NUCLEOTIDE SEQUENCE</scope>
    <source>
        <strain evidence="2">NOD</strain>
        <tissue evidence="2">Activated spleen</tissue>
    </source>
</reference>
<accession>Q3U1H4</accession>
<evidence type="ECO:0000256" key="1">
    <source>
        <dbReference type="SAM" id="MobiDB-lite"/>
    </source>
</evidence>
<feature type="region of interest" description="Disordered" evidence="1">
    <location>
        <begin position="97"/>
        <end position="138"/>
    </location>
</feature>
<feature type="compositionally biased region" description="Basic and acidic residues" evidence="1">
    <location>
        <begin position="126"/>
        <end position="138"/>
    </location>
</feature>
<reference evidence="2" key="7">
    <citation type="journal article" date="2005" name="Science">
        <title>The Transcriptional Landscape of the Mammalian Genome.</title>
        <authorList>
            <consortium name="The FANTOM Consortium"/>
            <consortium name="Riken Genome Exploration Research Group and Genome Science Group (Genome Network Project Core Group)"/>
        </authorList>
    </citation>
    <scope>NUCLEOTIDE SEQUENCE</scope>
    <source>
        <strain evidence="2">NOD</strain>
        <tissue evidence="2">Activated spleen</tissue>
    </source>
</reference>
<reference evidence="2" key="4">
    <citation type="journal article" date="2001" name="Nature">
        <title>Functional annotation of a full-length mouse cDNA collection.</title>
        <authorList>
            <consortium name="The RIKEN Genome Exploration Research Group Phase II Team and the FANTOM Consortium"/>
        </authorList>
    </citation>
    <scope>NUCLEOTIDE SEQUENCE</scope>
    <source>
        <strain evidence="2">NOD</strain>
        <tissue evidence="2">Activated spleen</tissue>
    </source>
</reference>
<dbReference type="VEuPathDB" id="HostDB:ENSMUSG00000074151"/>
<dbReference type="MGI" id="MGI:3612191">
    <property type="gene designation" value="Nlrc5"/>
</dbReference>
<name>Q3U1H4_MOUSE</name>
<reference evidence="2" key="5">
    <citation type="journal article" date="2002" name="Nature">
        <title>Analysis of the mouse transcriptome based on functional annotation of 60,770 full-length cDNAs.</title>
        <authorList>
            <consortium name="The FANTOM Consortium and the RIKEN Genome Exploration Research Group Phase I and II Team"/>
        </authorList>
    </citation>
    <scope>NUCLEOTIDE SEQUENCE</scope>
    <source>
        <strain evidence="2">NOD</strain>
        <tissue evidence="2">Activated spleen</tissue>
    </source>
</reference>
<dbReference type="AGR" id="MGI:3612191"/>
<evidence type="ECO:0000313" key="2">
    <source>
        <dbReference type="EMBL" id="BAE33524.1"/>
    </source>
</evidence>